<keyword evidence="1" id="KW-0472">Membrane</keyword>
<keyword evidence="1" id="KW-1133">Transmembrane helix</keyword>
<keyword evidence="1" id="KW-0812">Transmembrane</keyword>
<reference evidence="2" key="2">
    <citation type="submission" date="2020-05" db="UniProtKB">
        <authorList>
            <consortium name="EnsemblMetazoa"/>
        </authorList>
    </citation>
    <scope>IDENTIFICATION</scope>
    <source>
        <strain evidence="2">IAEA</strain>
    </source>
</reference>
<dbReference type="VEuPathDB" id="VectorBase:GPPI015932"/>
<dbReference type="EnsemblMetazoa" id="GPPI015932-RA">
    <property type="protein sequence ID" value="GPPI015932-PA"/>
    <property type="gene ID" value="GPPI015932"/>
</dbReference>
<keyword evidence="3" id="KW-1185">Reference proteome</keyword>
<evidence type="ECO:0000313" key="3">
    <source>
        <dbReference type="Proteomes" id="UP000092460"/>
    </source>
</evidence>
<protein>
    <submittedName>
        <fullName evidence="2">Uncharacterized protein</fullName>
    </submittedName>
</protein>
<dbReference type="Proteomes" id="UP000092460">
    <property type="component" value="Unassembled WGS sequence"/>
</dbReference>
<evidence type="ECO:0000256" key="1">
    <source>
        <dbReference type="SAM" id="Phobius"/>
    </source>
</evidence>
<dbReference type="AlphaFoldDB" id="A0A1B0B1P2"/>
<evidence type="ECO:0000313" key="2">
    <source>
        <dbReference type="EnsemblMetazoa" id="GPPI015932-PA"/>
    </source>
</evidence>
<organism evidence="2 3">
    <name type="scientific">Glossina palpalis gambiensis</name>
    <dbReference type="NCBI Taxonomy" id="67801"/>
    <lineage>
        <taxon>Eukaryota</taxon>
        <taxon>Metazoa</taxon>
        <taxon>Ecdysozoa</taxon>
        <taxon>Arthropoda</taxon>
        <taxon>Hexapoda</taxon>
        <taxon>Insecta</taxon>
        <taxon>Pterygota</taxon>
        <taxon>Neoptera</taxon>
        <taxon>Endopterygota</taxon>
        <taxon>Diptera</taxon>
        <taxon>Brachycera</taxon>
        <taxon>Muscomorpha</taxon>
        <taxon>Hippoboscoidea</taxon>
        <taxon>Glossinidae</taxon>
        <taxon>Glossina</taxon>
    </lineage>
</organism>
<accession>A0A1B0B1P2</accession>
<reference evidence="3" key="1">
    <citation type="submission" date="2015-01" db="EMBL/GenBank/DDBJ databases">
        <authorList>
            <person name="Aksoy S."/>
            <person name="Warren W."/>
            <person name="Wilson R.K."/>
        </authorList>
    </citation>
    <scope>NUCLEOTIDE SEQUENCE [LARGE SCALE GENOMIC DNA]</scope>
    <source>
        <strain evidence="3">IAEA</strain>
    </source>
</reference>
<feature type="transmembrane region" description="Helical" evidence="1">
    <location>
        <begin position="53"/>
        <end position="72"/>
    </location>
</feature>
<sequence length="93" mass="10376">MIAVTLICTYPIQLDAAYNYIANALEINKKTWIQYVLIIPGLVPFCTKSYGKWYWKAVVGALAFGIGILLFVGGTIKNVVTWIDLAYSRNKAT</sequence>
<dbReference type="EMBL" id="JXJN01007219">
    <property type="status" value="NOT_ANNOTATED_CDS"/>
    <property type="molecule type" value="Genomic_DNA"/>
</dbReference>
<name>A0A1B0B1P2_9MUSC</name>
<proteinExistence type="predicted"/>